<evidence type="ECO:0000256" key="4">
    <source>
        <dbReference type="ARBA" id="ARBA00022989"/>
    </source>
</evidence>
<dbReference type="InterPro" id="IPR011701">
    <property type="entry name" value="MFS"/>
</dbReference>
<gene>
    <name evidence="8" type="ORF">EV665_12397</name>
</gene>
<dbReference type="Gene3D" id="1.20.1250.20">
    <property type="entry name" value="MFS general substrate transporter like domains"/>
    <property type="match status" value="2"/>
</dbReference>
<evidence type="ECO:0000256" key="5">
    <source>
        <dbReference type="ARBA" id="ARBA00023136"/>
    </source>
</evidence>
<keyword evidence="4 6" id="KW-1133">Transmembrane helix</keyword>
<dbReference type="InterPro" id="IPR050189">
    <property type="entry name" value="MFS_Efflux_Transporters"/>
</dbReference>
<evidence type="ECO:0000259" key="7">
    <source>
        <dbReference type="PROSITE" id="PS50850"/>
    </source>
</evidence>
<feature type="transmembrane region" description="Helical" evidence="6">
    <location>
        <begin position="140"/>
        <end position="163"/>
    </location>
</feature>
<reference evidence="8 9" key="1">
    <citation type="submission" date="2019-03" db="EMBL/GenBank/DDBJ databases">
        <title>Genomic Encyclopedia of Type Strains, Phase IV (KMG-IV): sequencing the most valuable type-strain genomes for metagenomic binning, comparative biology and taxonomic classification.</title>
        <authorList>
            <person name="Goeker M."/>
        </authorList>
    </citation>
    <scope>NUCLEOTIDE SEQUENCE [LARGE SCALE GENOMIC DNA]</scope>
    <source>
        <strain evidence="8 9">DSM 18401</strain>
    </source>
</reference>
<protein>
    <submittedName>
        <fullName evidence="8">Putative MFS family arabinose efflux permease</fullName>
    </submittedName>
</protein>
<feature type="transmembrane region" description="Helical" evidence="6">
    <location>
        <begin position="169"/>
        <end position="192"/>
    </location>
</feature>
<feature type="transmembrane region" description="Helical" evidence="6">
    <location>
        <begin position="368"/>
        <end position="391"/>
    </location>
</feature>
<comment type="subcellular location">
    <subcellularLocation>
        <location evidence="1">Cell membrane</location>
        <topology evidence="1">Multi-pass membrane protein</topology>
    </subcellularLocation>
</comment>
<comment type="caution">
    <text evidence="8">The sequence shown here is derived from an EMBL/GenBank/DDBJ whole genome shotgun (WGS) entry which is preliminary data.</text>
</comment>
<feature type="transmembrane region" description="Helical" evidence="6">
    <location>
        <begin position="307"/>
        <end position="326"/>
    </location>
</feature>
<name>A0A4R2C8Y3_SHIGR</name>
<dbReference type="InterPro" id="IPR036259">
    <property type="entry name" value="MFS_trans_sf"/>
</dbReference>
<dbReference type="EMBL" id="SLVX01000023">
    <property type="protein sequence ID" value="TCN37128.1"/>
    <property type="molecule type" value="Genomic_DNA"/>
</dbReference>
<feature type="transmembrane region" description="Helical" evidence="6">
    <location>
        <begin position="252"/>
        <end position="273"/>
    </location>
</feature>
<feature type="transmembrane region" description="Helical" evidence="6">
    <location>
        <begin position="12"/>
        <end position="32"/>
    </location>
</feature>
<feature type="transmembrane region" description="Helical" evidence="6">
    <location>
        <begin position="280"/>
        <end position="301"/>
    </location>
</feature>
<feature type="transmembrane region" description="Helical" evidence="6">
    <location>
        <begin position="52"/>
        <end position="76"/>
    </location>
</feature>
<keyword evidence="9" id="KW-1185">Reference proteome</keyword>
<feature type="transmembrane region" description="Helical" evidence="6">
    <location>
        <begin position="115"/>
        <end position="133"/>
    </location>
</feature>
<dbReference type="InterPro" id="IPR020846">
    <property type="entry name" value="MFS_dom"/>
</dbReference>
<dbReference type="RefSeq" id="WP_133036286.1">
    <property type="nucleotide sequence ID" value="NZ_BAABEI010000012.1"/>
</dbReference>
<keyword evidence="3 6" id="KW-0812">Transmembrane</keyword>
<dbReference type="SUPFAM" id="SSF103473">
    <property type="entry name" value="MFS general substrate transporter"/>
    <property type="match status" value="1"/>
</dbReference>
<evidence type="ECO:0000256" key="3">
    <source>
        <dbReference type="ARBA" id="ARBA00022692"/>
    </source>
</evidence>
<dbReference type="GO" id="GO:0005886">
    <property type="term" value="C:plasma membrane"/>
    <property type="evidence" value="ECO:0007669"/>
    <property type="project" value="UniProtKB-SubCell"/>
</dbReference>
<evidence type="ECO:0000313" key="9">
    <source>
        <dbReference type="Proteomes" id="UP000295351"/>
    </source>
</evidence>
<dbReference type="PANTHER" id="PTHR43124:SF3">
    <property type="entry name" value="CHLORAMPHENICOL EFFLUX PUMP RV0191"/>
    <property type="match status" value="1"/>
</dbReference>
<feature type="domain" description="Major facilitator superfamily (MFS) profile" evidence="7">
    <location>
        <begin position="17"/>
        <end position="396"/>
    </location>
</feature>
<dbReference type="PANTHER" id="PTHR43124">
    <property type="entry name" value="PURINE EFFLUX PUMP PBUE"/>
    <property type="match status" value="1"/>
</dbReference>
<dbReference type="GO" id="GO:0022857">
    <property type="term" value="F:transmembrane transporter activity"/>
    <property type="evidence" value="ECO:0007669"/>
    <property type="project" value="InterPro"/>
</dbReference>
<proteinExistence type="predicted"/>
<feature type="transmembrane region" description="Helical" evidence="6">
    <location>
        <begin position="83"/>
        <end position="109"/>
    </location>
</feature>
<dbReference type="AlphaFoldDB" id="A0A4R2C8Y3"/>
<accession>A0A4R2C8Y3</accession>
<dbReference type="CDD" id="cd06174">
    <property type="entry name" value="MFS"/>
    <property type="match status" value="1"/>
</dbReference>
<evidence type="ECO:0000256" key="6">
    <source>
        <dbReference type="SAM" id="Phobius"/>
    </source>
</evidence>
<feature type="transmembrane region" description="Helical" evidence="6">
    <location>
        <begin position="331"/>
        <end position="348"/>
    </location>
</feature>
<dbReference type="Proteomes" id="UP000295351">
    <property type="component" value="Unassembled WGS sequence"/>
</dbReference>
<keyword evidence="2" id="KW-1003">Cell membrane</keyword>
<organism evidence="8 9">
    <name type="scientific">Shinella granuli</name>
    <dbReference type="NCBI Taxonomy" id="323621"/>
    <lineage>
        <taxon>Bacteria</taxon>
        <taxon>Pseudomonadati</taxon>
        <taxon>Pseudomonadota</taxon>
        <taxon>Alphaproteobacteria</taxon>
        <taxon>Hyphomicrobiales</taxon>
        <taxon>Rhizobiaceae</taxon>
        <taxon>Shinella</taxon>
    </lineage>
</organism>
<keyword evidence="5 6" id="KW-0472">Membrane</keyword>
<dbReference type="Pfam" id="PF07690">
    <property type="entry name" value="MFS_1"/>
    <property type="match status" value="1"/>
</dbReference>
<feature type="transmembrane region" description="Helical" evidence="6">
    <location>
        <begin position="213"/>
        <end position="240"/>
    </location>
</feature>
<evidence type="ECO:0000256" key="1">
    <source>
        <dbReference type="ARBA" id="ARBA00004651"/>
    </source>
</evidence>
<evidence type="ECO:0000313" key="8">
    <source>
        <dbReference type="EMBL" id="TCN37128.1"/>
    </source>
</evidence>
<dbReference type="PROSITE" id="PS50850">
    <property type="entry name" value="MFS"/>
    <property type="match status" value="1"/>
</dbReference>
<evidence type="ECO:0000256" key="2">
    <source>
        <dbReference type="ARBA" id="ARBA00022475"/>
    </source>
</evidence>
<sequence>MATLAPTSAPVSTRWGAVSLLVGAGVVAALQVGKTAIAIPMLQSDMGLDLAAIGWLTGVFAVLGLIGGISAGALVASFGARRILLLGLLITAIGAAHGATVSSFAPLLISRIGEGAGFLLITVAAPSVLEHVTERSRRDLAFALWSCFMPAGMAIAMLAGPLFSDWRAIWWASSLLALVVAVMVVFVISAAGRRARWSWSNLGKDAATTILTAGPLLLALAFACYSLMFFALFGFLPVLLMERMQVSHQTAGLLSAMATAANIAGNLAAGVLLSRGVARASLIAWASLAMGIAGFGIFLPVLPDGPTFMLCVMFSAVGGLIPATLLSTAPLAAPAAGLVPVVLGLVVQGNNLGQIAGPVAVGRAIQTYGWPSAALIVALAACMAAIIAGALGRALRRTPNPGRDT</sequence>